<keyword evidence="3" id="KW-1185">Reference proteome</keyword>
<organism evidence="2 3">
    <name type="scientific">Pseudomonas multiresinivorans</name>
    <dbReference type="NCBI Taxonomy" id="95301"/>
    <lineage>
        <taxon>Bacteria</taxon>
        <taxon>Pseudomonadati</taxon>
        <taxon>Pseudomonadota</taxon>
        <taxon>Gammaproteobacteria</taxon>
        <taxon>Pseudomonadales</taxon>
        <taxon>Pseudomonadaceae</taxon>
        <taxon>Pseudomonas</taxon>
    </lineage>
</organism>
<proteinExistence type="predicted"/>
<evidence type="ECO:0000313" key="2">
    <source>
        <dbReference type="EMBL" id="QJP06698.1"/>
    </source>
</evidence>
<gene>
    <name evidence="2" type="ORF">G4G71_01945</name>
</gene>
<feature type="chain" id="PRO_5031441786" description="Secreted protein" evidence="1">
    <location>
        <begin position="20"/>
        <end position="133"/>
    </location>
</feature>
<evidence type="ECO:0008006" key="4">
    <source>
        <dbReference type="Google" id="ProtNLM"/>
    </source>
</evidence>
<dbReference type="Proteomes" id="UP000502549">
    <property type="component" value="Chromosome"/>
</dbReference>
<dbReference type="KEGG" id="pmui:G4G71_01945"/>
<dbReference type="RefSeq" id="WP_169935194.1">
    <property type="nucleotide sequence ID" value="NZ_CP048833.1"/>
</dbReference>
<name>A0A7Z3BH02_9PSED</name>
<protein>
    <recommendedName>
        <fullName evidence="4">Secreted protein</fullName>
    </recommendedName>
</protein>
<keyword evidence="1" id="KW-0732">Signal</keyword>
<feature type="signal peptide" evidence="1">
    <location>
        <begin position="1"/>
        <end position="19"/>
    </location>
</feature>
<evidence type="ECO:0000313" key="3">
    <source>
        <dbReference type="Proteomes" id="UP000502549"/>
    </source>
</evidence>
<dbReference type="AlphaFoldDB" id="A0A7Z3BH02"/>
<reference evidence="2 3" key="1">
    <citation type="submission" date="2020-02" db="EMBL/GenBank/DDBJ databases">
        <title>Complete genome sequence of Pseudomonas multiresinivorans ORNL1.</title>
        <authorList>
            <person name="Podar M."/>
        </authorList>
    </citation>
    <scope>NUCLEOTIDE SEQUENCE [LARGE SCALE GENOMIC DNA]</scope>
    <source>
        <strain evidence="3">populi</strain>
    </source>
</reference>
<accession>A0A7Z3BH02</accession>
<evidence type="ECO:0000256" key="1">
    <source>
        <dbReference type="SAM" id="SignalP"/>
    </source>
</evidence>
<sequence>MKKLLLSTLLAGLSAPLMAAPPGAVQPLDIHEQSHQGGFFREVVRTEEPKVDDSDKAATVGNPAAEEGVASAGDAVAVPGESAPLSLSTPLYGDLTVGAAVGIGAAVVAAGAALGNHGGGGHHGSSGTTGTTR</sequence>
<dbReference type="EMBL" id="CP048833">
    <property type="protein sequence ID" value="QJP06698.1"/>
    <property type="molecule type" value="Genomic_DNA"/>
</dbReference>